<protein>
    <submittedName>
        <fullName evidence="1">Uncharacterized protein</fullName>
    </submittedName>
</protein>
<evidence type="ECO:0000313" key="1">
    <source>
        <dbReference type="EMBL" id="JAH59212.1"/>
    </source>
</evidence>
<accession>A0A0E9U0D6</accession>
<dbReference type="AlphaFoldDB" id="A0A0E9U0D6"/>
<name>A0A0E9U0D6_ANGAN</name>
<dbReference type="EMBL" id="GBXM01049365">
    <property type="protein sequence ID" value="JAH59212.1"/>
    <property type="molecule type" value="Transcribed_RNA"/>
</dbReference>
<organism evidence="1">
    <name type="scientific">Anguilla anguilla</name>
    <name type="common">European freshwater eel</name>
    <name type="synonym">Muraena anguilla</name>
    <dbReference type="NCBI Taxonomy" id="7936"/>
    <lineage>
        <taxon>Eukaryota</taxon>
        <taxon>Metazoa</taxon>
        <taxon>Chordata</taxon>
        <taxon>Craniata</taxon>
        <taxon>Vertebrata</taxon>
        <taxon>Euteleostomi</taxon>
        <taxon>Actinopterygii</taxon>
        <taxon>Neopterygii</taxon>
        <taxon>Teleostei</taxon>
        <taxon>Anguilliformes</taxon>
        <taxon>Anguillidae</taxon>
        <taxon>Anguilla</taxon>
    </lineage>
</organism>
<reference evidence="1" key="1">
    <citation type="submission" date="2014-11" db="EMBL/GenBank/DDBJ databases">
        <authorList>
            <person name="Amaro Gonzalez C."/>
        </authorList>
    </citation>
    <scope>NUCLEOTIDE SEQUENCE</scope>
</reference>
<reference evidence="1" key="2">
    <citation type="journal article" date="2015" name="Fish Shellfish Immunol.">
        <title>Early steps in the European eel (Anguilla anguilla)-Vibrio vulnificus interaction in the gills: Role of the RtxA13 toxin.</title>
        <authorList>
            <person name="Callol A."/>
            <person name="Pajuelo D."/>
            <person name="Ebbesson L."/>
            <person name="Teles M."/>
            <person name="MacKenzie S."/>
            <person name="Amaro C."/>
        </authorList>
    </citation>
    <scope>NUCLEOTIDE SEQUENCE</scope>
</reference>
<sequence length="36" mass="4114">MEKLFLHSTDNFNGTNHFQTMLSKALNIQTLKSICS</sequence>
<proteinExistence type="predicted"/>